<reference evidence="18 19" key="1">
    <citation type="submission" date="2016-10" db="EMBL/GenBank/DDBJ databases">
        <authorList>
            <person name="de Groot N.N."/>
        </authorList>
    </citation>
    <scope>NUCLEOTIDE SEQUENCE [LARGE SCALE GENOMIC DNA]</scope>
    <source>
        <strain evidence="18 19">47C3B</strain>
    </source>
</reference>
<gene>
    <name evidence="15" type="primary">atpF</name>
    <name evidence="18" type="ORF">SAMN05216464_106131</name>
</gene>
<evidence type="ECO:0000313" key="19">
    <source>
        <dbReference type="Proteomes" id="UP000199072"/>
    </source>
</evidence>
<keyword evidence="6 15" id="KW-0375">Hydrogen ion transport</keyword>
<evidence type="ECO:0000256" key="1">
    <source>
        <dbReference type="ARBA" id="ARBA00005513"/>
    </source>
</evidence>
<evidence type="ECO:0000256" key="6">
    <source>
        <dbReference type="ARBA" id="ARBA00022781"/>
    </source>
</evidence>
<dbReference type="InterPro" id="IPR002146">
    <property type="entry name" value="ATP_synth_b/b'su_bac/chlpt"/>
</dbReference>
<evidence type="ECO:0000256" key="17">
    <source>
        <dbReference type="SAM" id="Coils"/>
    </source>
</evidence>
<evidence type="ECO:0000256" key="10">
    <source>
        <dbReference type="ARBA" id="ARBA00023310"/>
    </source>
</evidence>
<sequence>MVVLSINPLVNPDPGLFIWSAIAFIILLIVLRKMAWAPITEALAERENFIEDSLSKAEAAKQEMASLISENDALLKQTRAERDQILAEARKVKEQMIIDAKEIAQKEGARMIELARVEINNQKAIAMADVKNQVATLSLQIAEKVLRKQFEDQQKQDELVSQLLKEVKL</sequence>
<dbReference type="OrthoDB" id="9795289at2"/>
<proteinExistence type="inferred from homology"/>
<keyword evidence="4 15" id="KW-0138">CF(0)</keyword>
<accession>A0A1G7CYH8</accession>
<evidence type="ECO:0000256" key="4">
    <source>
        <dbReference type="ARBA" id="ARBA00022547"/>
    </source>
</evidence>
<evidence type="ECO:0000313" key="18">
    <source>
        <dbReference type="EMBL" id="SDE43706.1"/>
    </source>
</evidence>
<comment type="function">
    <text evidence="12">Component of the F(0) channel, it forms part of the peripheral stalk, linking F(1) to F(0). The b'-subunit is a diverged and duplicated form of b found in plants and photosynthetic bacteria.</text>
</comment>
<evidence type="ECO:0000256" key="12">
    <source>
        <dbReference type="ARBA" id="ARBA00025614"/>
    </source>
</evidence>
<evidence type="ECO:0000256" key="11">
    <source>
        <dbReference type="ARBA" id="ARBA00025198"/>
    </source>
</evidence>
<dbReference type="RefSeq" id="WP_091150219.1">
    <property type="nucleotide sequence ID" value="NZ_FNAI01000006.1"/>
</dbReference>
<dbReference type="GO" id="GO:0045259">
    <property type="term" value="C:proton-transporting ATP synthase complex"/>
    <property type="evidence" value="ECO:0007669"/>
    <property type="project" value="UniProtKB-KW"/>
</dbReference>
<feature type="coiled-coil region" evidence="17">
    <location>
        <begin position="50"/>
        <end position="95"/>
    </location>
</feature>
<dbReference type="Gene3D" id="1.20.5.620">
    <property type="entry name" value="F1F0 ATP synthase subunit B, membrane domain"/>
    <property type="match status" value="1"/>
</dbReference>
<dbReference type="Proteomes" id="UP000199072">
    <property type="component" value="Unassembled WGS sequence"/>
</dbReference>
<keyword evidence="2 15" id="KW-0813">Transport</keyword>
<evidence type="ECO:0000256" key="9">
    <source>
        <dbReference type="ARBA" id="ARBA00023136"/>
    </source>
</evidence>
<evidence type="ECO:0000256" key="8">
    <source>
        <dbReference type="ARBA" id="ARBA00023065"/>
    </source>
</evidence>
<dbReference type="InterPro" id="IPR050059">
    <property type="entry name" value="ATP_synthase_B_chain"/>
</dbReference>
<dbReference type="InterPro" id="IPR005864">
    <property type="entry name" value="ATP_synth_F0_bsu_bac"/>
</dbReference>
<comment type="subunit">
    <text evidence="15">F-type ATPases have 2 components, F(1) - the catalytic core - and F(0) - the membrane proton channel. F(1) has five subunits: alpha(3), beta(3), gamma(1), delta(1), epsilon(1). F(0) has three main subunits: a(1), b(2) and c(10-14). The alpha and beta chains form an alternating ring which encloses part of the gamma chain. F(1) is attached to F(0) by a central stalk formed by the gamma and epsilon chains, while a peripheral stalk is formed by the delta and b chains.</text>
</comment>
<dbReference type="SUPFAM" id="SSF81573">
    <property type="entry name" value="F1F0 ATP synthase subunit B, membrane domain"/>
    <property type="match status" value="1"/>
</dbReference>
<keyword evidence="9 15" id="KW-0472">Membrane</keyword>
<dbReference type="AlphaFoldDB" id="A0A1G7CYH8"/>
<comment type="subunit">
    <text evidence="13">F-type ATPases have 2 components, F(1) - the catalytic core - and F(0) - the membrane proton channel. F(1) has five subunits: alpha(3), beta(3), gamma(1), delta(1), epsilon(1). F(0) has four main subunits: a(1), b(2) and c(10-14). The alpha and beta chains form an alternating ring which encloses part of the gamma chain. F(1) is attached to F(0) by a central stalk formed by the gamma and epsilon chains, while a peripheral stalk is formed by the delta and b chains.</text>
</comment>
<name>A0A1G7CYH8_9SPHI</name>
<keyword evidence="8 15" id="KW-0406">Ion transport</keyword>
<evidence type="ECO:0000256" key="7">
    <source>
        <dbReference type="ARBA" id="ARBA00022989"/>
    </source>
</evidence>
<evidence type="ECO:0000256" key="5">
    <source>
        <dbReference type="ARBA" id="ARBA00022692"/>
    </source>
</evidence>
<dbReference type="EMBL" id="FNAI01000006">
    <property type="protein sequence ID" value="SDE43706.1"/>
    <property type="molecule type" value="Genomic_DNA"/>
</dbReference>
<keyword evidence="3 15" id="KW-1003">Cell membrane</keyword>
<evidence type="ECO:0000256" key="16">
    <source>
        <dbReference type="RuleBase" id="RU003848"/>
    </source>
</evidence>
<dbReference type="NCBIfam" id="TIGR01144">
    <property type="entry name" value="ATP_synt_b"/>
    <property type="match status" value="1"/>
</dbReference>
<evidence type="ECO:0000256" key="15">
    <source>
        <dbReference type="HAMAP-Rule" id="MF_01398"/>
    </source>
</evidence>
<dbReference type="GO" id="GO:0005886">
    <property type="term" value="C:plasma membrane"/>
    <property type="evidence" value="ECO:0007669"/>
    <property type="project" value="UniProtKB-SubCell"/>
</dbReference>
<dbReference type="GO" id="GO:0046933">
    <property type="term" value="F:proton-transporting ATP synthase activity, rotational mechanism"/>
    <property type="evidence" value="ECO:0007669"/>
    <property type="project" value="UniProtKB-UniRule"/>
</dbReference>
<keyword evidence="17" id="KW-0175">Coiled coil</keyword>
<dbReference type="InterPro" id="IPR028987">
    <property type="entry name" value="ATP_synth_B-like_membr_sf"/>
</dbReference>
<dbReference type="PANTHER" id="PTHR33445:SF1">
    <property type="entry name" value="ATP SYNTHASE SUBUNIT B"/>
    <property type="match status" value="1"/>
</dbReference>
<dbReference type="STRING" id="1391627.SAMN05216464_106131"/>
<evidence type="ECO:0000256" key="3">
    <source>
        <dbReference type="ARBA" id="ARBA00022475"/>
    </source>
</evidence>
<feature type="transmembrane region" description="Helical" evidence="15">
    <location>
        <begin position="14"/>
        <end position="31"/>
    </location>
</feature>
<comment type="similarity">
    <text evidence="1 15 16">Belongs to the ATPase B chain family.</text>
</comment>
<dbReference type="PANTHER" id="PTHR33445">
    <property type="entry name" value="ATP SYNTHASE SUBUNIT B', CHLOROPLASTIC"/>
    <property type="match status" value="1"/>
</dbReference>
<comment type="function">
    <text evidence="11 15">F(1)F(0) ATP synthase produces ATP from ADP in the presence of a proton or sodium gradient. F-type ATPases consist of two structural domains, F(1) containing the extramembraneous catalytic core and F(0) containing the membrane proton channel, linked together by a central stalk and a peripheral stalk. During catalysis, ATP synthesis in the catalytic domain of F(1) is coupled via a rotary mechanism of the central stalk subunits to proton translocation.</text>
</comment>
<keyword evidence="19" id="KW-1185">Reference proteome</keyword>
<comment type="subcellular location">
    <subcellularLocation>
        <location evidence="15">Cell membrane</location>
        <topology evidence="15">Single-pass membrane protein</topology>
    </subcellularLocation>
    <subcellularLocation>
        <location evidence="14">Endomembrane system</location>
        <topology evidence="14">Single-pass membrane protein</topology>
    </subcellularLocation>
</comment>
<evidence type="ECO:0000256" key="13">
    <source>
        <dbReference type="ARBA" id="ARBA00026054"/>
    </source>
</evidence>
<dbReference type="CDD" id="cd06503">
    <property type="entry name" value="ATP-synt_Fo_b"/>
    <property type="match status" value="1"/>
</dbReference>
<protein>
    <recommendedName>
        <fullName evidence="15">ATP synthase subunit b</fullName>
    </recommendedName>
    <alternativeName>
        <fullName evidence="15">ATP synthase F(0) sector subunit b</fullName>
    </alternativeName>
    <alternativeName>
        <fullName evidence="15">ATPase subunit I</fullName>
    </alternativeName>
    <alternativeName>
        <fullName evidence="15">F-type ATPase subunit b</fullName>
        <shortName evidence="15">F-ATPase subunit b</shortName>
    </alternativeName>
</protein>
<evidence type="ECO:0000256" key="14">
    <source>
        <dbReference type="ARBA" id="ARBA00037847"/>
    </source>
</evidence>
<evidence type="ECO:0000256" key="2">
    <source>
        <dbReference type="ARBA" id="ARBA00022448"/>
    </source>
</evidence>
<dbReference type="HAMAP" id="MF_01398">
    <property type="entry name" value="ATP_synth_b_bprime"/>
    <property type="match status" value="1"/>
</dbReference>
<dbReference type="GO" id="GO:0046961">
    <property type="term" value="F:proton-transporting ATPase activity, rotational mechanism"/>
    <property type="evidence" value="ECO:0007669"/>
    <property type="project" value="TreeGrafter"/>
</dbReference>
<keyword evidence="10 15" id="KW-0066">ATP synthesis</keyword>
<dbReference type="GO" id="GO:0012505">
    <property type="term" value="C:endomembrane system"/>
    <property type="evidence" value="ECO:0007669"/>
    <property type="project" value="UniProtKB-SubCell"/>
</dbReference>
<dbReference type="Pfam" id="PF00430">
    <property type="entry name" value="ATP-synt_B"/>
    <property type="match status" value="1"/>
</dbReference>
<keyword evidence="7 15" id="KW-1133">Transmembrane helix</keyword>
<organism evidence="18 19">
    <name type="scientific">Mucilaginibacter pineti</name>
    <dbReference type="NCBI Taxonomy" id="1391627"/>
    <lineage>
        <taxon>Bacteria</taxon>
        <taxon>Pseudomonadati</taxon>
        <taxon>Bacteroidota</taxon>
        <taxon>Sphingobacteriia</taxon>
        <taxon>Sphingobacteriales</taxon>
        <taxon>Sphingobacteriaceae</taxon>
        <taxon>Mucilaginibacter</taxon>
    </lineage>
</organism>
<keyword evidence="5 15" id="KW-0812">Transmembrane</keyword>